<dbReference type="RefSeq" id="WP_184250768.1">
    <property type="nucleotide sequence ID" value="NZ_BAAACU010000003.1"/>
</dbReference>
<name>A0A841RIY4_9BACI</name>
<proteinExistence type="predicted"/>
<reference evidence="1 2" key="1">
    <citation type="submission" date="2020-08" db="EMBL/GenBank/DDBJ databases">
        <title>Genomic Encyclopedia of Type Strains, Phase IV (KMG-IV): sequencing the most valuable type-strain genomes for metagenomic binning, comparative biology and taxonomic classification.</title>
        <authorList>
            <person name="Goeker M."/>
        </authorList>
    </citation>
    <scope>NUCLEOTIDE SEQUENCE [LARGE SCALE GENOMIC DNA]</scope>
    <source>
        <strain evidence="1 2">DSM 11805</strain>
    </source>
</reference>
<sequence length="274" mass="32114">MIKTDNFLKVKGEIMNKRMYHIHPNIGAPTLCRANRMEDCPYSGETGRENHFNTYDEAQIAAQEFFTLTYELLSSNINHDFDEIMEEIEMRKKVKKEVVKVLPTENDDEITKAIMETEDENVVMGVIEGEVYETTSWKYKSIALQNPNICKTFLHEALFDYPEEFTEETRRWLALNRSLTHEALVSLVENENEDIVVRSVALNNPNVDKEYLRNILTNEVERLKELPYEVLLYNGQIKEISGEALTYKTNEPFLFESLPEIISRTYKTWESTYK</sequence>
<gene>
    <name evidence="1" type="ORF">GGQ92_003012</name>
</gene>
<dbReference type="Proteomes" id="UP000572212">
    <property type="component" value="Unassembled WGS sequence"/>
</dbReference>
<protein>
    <submittedName>
        <fullName evidence="1">Uncharacterized protein</fullName>
    </submittedName>
</protein>
<comment type="caution">
    <text evidence="1">The sequence shown here is derived from an EMBL/GenBank/DDBJ whole genome shotgun (WGS) entry which is preliminary data.</text>
</comment>
<dbReference type="AlphaFoldDB" id="A0A841RIY4"/>
<dbReference type="EMBL" id="JACHON010000025">
    <property type="protein sequence ID" value="MBB6514190.1"/>
    <property type="molecule type" value="Genomic_DNA"/>
</dbReference>
<organism evidence="1 2">
    <name type="scientific">Gracilibacillus halotolerans</name>
    <dbReference type="NCBI Taxonomy" id="74386"/>
    <lineage>
        <taxon>Bacteria</taxon>
        <taxon>Bacillati</taxon>
        <taxon>Bacillota</taxon>
        <taxon>Bacilli</taxon>
        <taxon>Bacillales</taxon>
        <taxon>Bacillaceae</taxon>
        <taxon>Gracilibacillus</taxon>
    </lineage>
</organism>
<accession>A0A841RIY4</accession>
<evidence type="ECO:0000313" key="2">
    <source>
        <dbReference type="Proteomes" id="UP000572212"/>
    </source>
</evidence>
<evidence type="ECO:0000313" key="1">
    <source>
        <dbReference type="EMBL" id="MBB6514190.1"/>
    </source>
</evidence>
<keyword evidence="2" id="KW-1185">Reference proteome</keyword>